<evidence type="ECO:0000313" key="3">
    <source>
        <dbReference type="Proteomes" id="UP000738349"/>
    </source>
</evidence>
<name>A0A9P9J0E7_9HYPO</name>
<dbReference type="EMBL" id="JAGMUV010000011">
    <property type="protein sequence ID" value="KAH7140687.1"/>
    <property type="molecule type" value="Genomic_DNA"/>
</dbReference>
<evidence type="ECO:0000256" key="1">
    <source>
        <dbReference type="SAM" id="MobiDB-lite"/>
    </source>
</evidence>
<dbReference type="OrthoDB" id="4841107at2759"/>
<sequence>MSDPEVNQPLPVFLSSNQASSPYFYFVHIVDPEDATLTVQVIGPNLVFKFTHSRAKALFPPSHIKHRLIAKTVGFLALVKPAGERLVLTAAQSGHGARGAGDMLDAGPGVLANLVWTRRVIAVGRLLGMRMERPFDNPSGGRIAALDGVFQGSHVEVKLAVHGIMVLLRMFNITKDFDNEHGARPTFEVYFSRKHCNACLFLVRRLEEATGVEIRLVWKPRLELKQYENRSARVPRPRNRQQAMEMPEAEEVFEAEDDLEFGDDELLEQDSDTETVGVDDYIDGLAYRVGQMESSPDGAAEAIRRAQSSNVNKPLPATPETEPPAWMLARQIWFAMG</sequence>
<gene>
    <name evidence="2" type="ORF">EDB81DRAFT_843768</name>
</gene>
<organism evidence="2 3">
    <name type="scientific">Dactylonectria macrodidyma</name>
    <dbReference type="NCBI Taxonomy" id="307937"/>
    <lineage>
        <taxon>Eukaryota</taxon>
        <taxon>Fungi</taxon>
        <taxon>Dikarya</taxon>
        <taxon>Ascomycota</taxon>
        <taxon>Pezizomycotina</taxon>
        <taxon>Sordariomycetes</taxon>
        <taxon>Hypocreomycetidae</taxon>
        <taxon>Hypocreales</taxon>
        <taxon>Nectriaceae</taxon>
        <taxon>Dactylonectria</taxon>
    </lineage>
</organism>
<dbReference type="AlphaFoldDB" id="A0A9P9J0E7"/>
<protein>
    <submittedName>
        <fullName evidence="2">Uncharacterized protein</fullName>
    </submittedName>
</protein>
<proteinExistence type="predicted"/>
<comment type="caution">
    <text evidence="2">The sequence shown here is derived from an EMBL/GenBank/DDBJ whole genome shotgun (WGS) entry which is preliminary data.</text>
</comment>
<accession>A0A9P9J0E7</accession>
<keyword evidence="3" id="KW-1185">Reference proteome</keyword>
<dbReference type="Proteomes" id="UP000738349">
    <property type="component" value="Unassembled WGS sequence"/>
</dbReference>
<reference evidence="2" key="1">
    <citation type="journal article" date="2021" name="Nat. Commun.">
        <title>Genetic determinants of endophytism in the Arabidopsis root mycobiome.</title>
        <authorList>
            <person name="Mesny F."/>
            <person name="Miyauchi S."/>
            <person name="Thiergart T."/>
            <person name="Pickel B."/>
            <person name="Atanasova L."/>
            <person name="Karlsson M."/>
            <person name="Huettel B."/>
            <person name="Barry K.W."/>
            <person name="Haridas S."/>
            <person name="Chen C."/>
            <person name="Bauer D."/>
            <person name="Andreopoulos W."/>
            <person name="Pangilinan J."/>
            <person name="LaButti K."/>
            <person name="Riley R."/>
            <person name="Lipzen A."/>
            <person name="Clum A."/>
            <person name="Drula E."/>
            <person name="Henrissat B."/>
            <person name="Kohler A."/>
            <person name="Grigoriev I.V."/>
            <person name="Martin F.M."/>
            <person name="Hacquard S."/>
        </authorList>
    </citation>
    <scope>NUCLEOTIDE SEQUENCE</scope>
    <source>
        <strain evidence="2">MPI-CAGE-AT-0147</strain>
    </source>
</reference>
<feature type="region of interest" description="Disordered" evidence="1">
    <location>
        <begin position="297"/>
        <end position="322"/>
    </location>
</feature>
<evidence type="ECO:0000313" key="2">
    <source>
        <dbReference type="EMBL" id="KAH7140687.1"/>
    </source>
</evidence>